<dbReference type="EMBL" id="JAEKNN010000046">
    <property type="protein sequence ID" value="MBJ7609487.1"/>
    <property type="molecule type" value="Genomic_DNA"/>
</dbReference>
<protein>
    <submittedName>
        <fullName evidence="2">Uncharacterized protein</fullName>
    </submittedName>
</protein>
<feature type="transmembrane region" description="Helical" evidence="1">
    <location>
        <begin position="179"/>
        <end position="199"/>
    </location>
</feature>
<feature type="transmembrane region" description="Helical" evidence="1">
    <location>
        <begin position="44"/>
        <end position="68"/>
    </location>
</feature>
<feature type="transmembrane region" description="Helical" evidence="1">
    <location>
        <begin position="155"/>
        <end position="173"/>
    </location>
</feature>
<evidence type="ECO:0000256" key="1">
    <source>
        <dbReference type="SAM" id="Phobius"/>
    </source>
</evidence>
<dbReference type="AlphaFoldDB" id="A0A934N9W5"/>
<reference evidence="2 3" key="1">
    <citation type="submission" date="2020-10" db="EMBL/GenBank/DDBJ databases">
        <title>Ca. Dormibacterota MAGs.</title>
        <authorList>
            <person name="Montgomery K."/>
        </authorList>
    </citation>
    <scope>NUCLEOTIDE SEQUENCE [LARGE SCALE GENOMIC DNA]</scope>
    <source>
        <strain evidence="2">Mitchell_Peninsula_5</strain>
    </source>
</reference>
<name>A0A934N9W5_9BACT</name>
<accession>A0A934N9W5</accession>
<keyword evidence="1" id="KW-0812">Transmembrane</keyword>
<evidence type="ECO:0000313" key="3">
    <source>
        <dbReference type="Proteomes" id="UP000614410"/>
    </source>
</evidence>
<keyword evidence="1" id="KW-1133">Transmembrane helix</keyword>
<evidence type="ECO:0000313" key="2">
    <source>
        <dbReference type="EMBL" id="MBJ7609487.1"/>
    </source>
</evidence>
<feature type="transmembrane region" description="Helical" evidence="1">
    <location>
        <begin position="128"/>
        <end position="148"/>
    </location>
</feature>
<organism evidence="2 3">
    <name type="scientific">Candidatus Amunia macphersoniae</name>
    <dbReference type="NCBI Taxonomy" id="3127014"/>
    <lineage>
        <taxon>Bacteria</taxon>
        <taxon>Bacillati</taxon>
        <taxon>Candidatus Dormiibacterota</taxon>
        <taxon>Candidatus Dormibacteria</taxon>
        <taxon>Candidatus Aeolococcales</taxon>
        <taxon>Candidatus Aeolococcaceae</taxon>
        <taxon>Candidatus Amunia</taxon>
    </lineage>
</organism>
<proteinExistence type="predicted"/>
<keyword evidence="1" id="KW-0472">Membrane</keyword>
<sequence length="214" mass="20578">MGANEPLLAGVGFVAAVLVSLVDGRNAVTWTCLAAGLGLAPAVASVYGADGALLLLAAAAAGAVAGPLSRVSARRVRWMAGIDPVVPVVAGADSLFGPRSIRIAAGVMVLPAASWVSFNIPLGSTSTVTGVLFPAAVIWGCAAMRLLTARTLVDIAVGVAAVGLAAAAAWLMSGGSDSLANAAAAAALAPAAAITAGWLGGHRGGIPASAPAAP</sequence>
<comment type="caution">
    <text evidence="2">The sequence shown here is derived from an EMBL/GenBank/DDBJ whole genome shotgun (WGS) entry which is preliminary data.</text>
</comment>
<gene>
    <name evidence="2" type="ORF">JF887_08675</name>
</gene>
<dbReference type="Proteomes" id="UP000614410">
    <property type="component" value="Unassembled WGS sequence"/>
</dbReference>